<organism evidence="1 2">
    <name type="scientific">Methylomusa anaerophila</name>
    <dbReference type="NCBI Taxonomy" id="1930071"/>
    <lineage>
        <taxon>Bacteria</taxon>
        <taxon>Bacillati</taxon>
        <taxon>Bacillota</taxon>
        <taxon>Negativicutes</taxon>
        <taxon>Selenomonadales</taxon>
        <taxon>Sporomusaceae</taxon>
        <taxon>Methylomusa</taxon>
    </lineage>
</organism>
<evidence type="ECO:0000313" key="1">
    <source>
        <dbReference type="EMBL" id="BBB92760.1"/>
    </source>
</evidence>
<dbReference type="EMBL" id="AP018449">
    <property type="protein sequence ID" value="BBB92760.1"/>
    <property type="molecule type" value="Genomic_DNA"/>
</dbReference>
<dbReference type="AlphaFoldDB" id="A0A348ANW2"/>
<dbReference type="RefSeq" id="WP_126309685.1">
    <property type="nucleotide sequence ID" value="NZ_AP018449.1"/>
</dbReference>
<sequence length="168" mass="20166">MDLTWHAYLTKDEFDKLITKYTEQAEEIYSYSIIEDDYVLVPYTKFGLAPYANDLTRYLEAHEVCYGNTPSVSIEGFTRVFCKRWERYASKITLEDEINIFESAYFQHSIHDLMRLYAPENTIIIEHLKRLIREVEELNQCYSTLRKLMSKKLFYRRGRTGLHRIKTH</sequence>
<proteinExistence type="predicted"/>
<reference evidence="1 2" key="1">
    <citation type="journal article" date="2018" name="Int. J. Syst. Evol. Microbiol.">
        <title>Methylomusa anaerophila gen. nov., sp. nov., an anaerobic methanol-utilizing bacterium isolated from a microbial fuel cell.</title>
        <authorList>
            <person name="Amano N."/>
            <person name="Yamamuro A."/>
            <person name="Miyahara M."/>
            <person name="Kouzuma A."/>
            <person name="Abe T."/>
            <person name="Watanabe K."/>
        </authorList>
    </citation>
    <scope>NUCLEOTIDE SEQUENCE [LARGE SCALE GENOMIC DNA]</scope>
    <source>
        <strain evidence="1 2">MMFC1</strain>
    </source>
</reference>
<dbReference type="OrthoDB" id="8211253at2"/>
<protein>
    <submittedName>
        <fullName evidence="1">Uncharacterized protein</fullName>
    </submittedName>
</protein>
<name>A0A348ANW2_9FIRM</name>
<evidence type="ECO:0000313" key="2">
    <source>
        <dbReference type="Proteomes" id="UP000276437"/>
    </source>
</evidence>
<accession>A0A348ANW2</accession>
<dbReference type="KEGG" id="mana:MAMMFC1_03456"/>
<dbReference type="Proteomes" id="UP000276437">
    <property type="component" value="Chromosome"/>
</dbReference>
<gene>
    <name evidence="1" type="ORF">MAMMFC1_03456</name>
</gene>
<keyword evidence="2" id="KW-1185">Reference proteome</keyword>